<comment type="caution">
    <text evidence="9">The sequence shown here is derived from an EMBL/GenBank/DDBJ whole genome shotgun (WGS) entry which is preliminary data.</text>
</comment>
<dbReference type="PANTHER" id="PTHR42781">
    <property type="entry name" value="SPERMIDINE/PUTRESCINE IMPORT ATP-BINDING PROTEIN POTA"/>
    <property type="match status" value="1"/>
</dbReference>
<evidence type="ECO:0000259" key="8">
    <source>
        <dbReference type="PROSITE" id="PS50893"/>
    </source>
</evidence>
<dbReference type="InterPro" id="IPR013611">
    <property type="entry name" value="Transp-assoc_OB_typ2"/>
</dbReference>
<dbReference type="GO" id="GO:0043190">
    <property type="term" value="C:ATP-binding cassette (ABC) transporter complex"/>
    <property type="evidence" value="ECO:0007669"/>
    <property type="project" value="InterPro"/>
</dbReference>
<feature type="domain" description="ABC transporter" evidence="8">
    <location>
        <begin position="12"/>
        <end position="242"/>
    </location>
</feature>
<dbReference type="GO" id="GO:0015594">
    <property type="term" value="F:ABC-type putrescine transporter activity"/>
    <property type="evidence" value="ECO:0007669"/>
    <property type="project" value="InterPro"/>
</dbReference>
<keyword evidence="5 7" id="KW-1278">Translocase</keyword>
<dbReference type="CDD" id="cd03300">
    <property type="entry name" value="ABC_PotA_N"/>
    <property type="match status" value="1"/>
</dbReference>
<evidence type="ECO:0000313" key="9">
    <source>
        <dbReference type="EMBL" id="NYJ20659.1"/>
    </source>
</evidence>
<dbReference type="InterPro" id="IPR017871">
    <property type="entry name" value="ABC_transporter-like_CS"/>
</dbReference>
<evidence type="ECO:0000256" key="3">
    <source>
        <dbReference type="ARBA" id="ARBA00022741"/>
    </source>
</evidence>
<dbReference type="AlphaFoldDB" id="A0A7Z0J784"/>
<dbReference type="SUPFAM" id="SSF50331">
    <property type="entry name" value="MOP-like"/>
    <property type="match status" value="1"/>
</dbReference>
<evidence type="ECO:0000256" key="2">
    <source>
        <dbReference type="ARBA" id="ARBA00022475"/>
    </source>
</evidence>
<keyword evidence="6 7" id="KW-0472">Membrane</keyword>
<reference evidence="9 10" key="1">
    <citation type="submission" date="2020-07" db="EMBL/GenBank/DDBJ databases">
        <title>Sequencing the genomes of 1000 actinobacteria strains.</title>
        <authorList>
            <person name="Klenk H.-P."/>
        </authorList>
    </citation>
    <scope>NUCLEOTIDE SEQUENCE [LARGE SCALE GENOMIC DNA]</scope>
    <source>
        <strain evidence="9 10">LI1</strain>
    </source>
</reference>
<organism evidence="9 10">
    <name type="scientific">Glaciibacter psychrotolerans</name>
    <dbReference type="NCBI Taxonomy" id="670054"/>
    <lineage>
        <taxon>Bacteria</taxon>
        <taxon>Bacillati</taxon>
        <taxon>Actinomycetota</taxon>
        <taxon>Actinomycetes</taxon>
        <taxon>Micrococcales</taxon>
        <taxon>Microbacteriaceae</taxon>
        <taxon>Glaciibacter</taxon>
    </lineage>
</organism>
<dbReference type="Proteomes" id="UP000537260">
    <property type="component" value="Unassembled WGS sequence"/>
</dbReference>
<accession>A0A7Z0J784</accession>
<keyword evidence="10" id="KW-1185">Reference proteome</keyword>
<dbReference type="InterPro" id="IPR003593">
    <property type="entry name" value="AAA+_ATPase"/>
</dbReference>
<keyword evidence="2 7" id="KW-1003">Cell membrane</keyword>
<dbReference type="GO" id="GO:0005524">
    <property type="term" value="F:ATP binding"/>
    <property type="evidence" value="ECO:0007669"/>
    <property type="project" value="UniProtKB-KW"/>
</dbReference>
<keyword evidence="1 7" id="KW-0813">Transport</keyword>
<dbReference type="EC" id="7.6.2.11" evidence="7"/>
<comment type="subunit">
    <text evidence="7">The complex is composed of two ATP-binding proteins (PotA), two transmembrane proteins (PotB and PotC) and a solute-binding protein (PotD).</text>
</comment>
<dbReference type="EMBL" id="JACCFM010000001">
    <property type="protein sequence ID" value="NYJ20659.1"/>
    <property type="molecule type" value="Genomic_DNA"/>
</dbReference>
<keyword evidence="3 7" id="KW-0547">Nucleotide-binding</keyword>
<gene>
    <name evidence="7" type="primary">potA</name>
    <name evidence="9" type="ORF">HNR05_002450</name>
</gene>
<comment type="similarity">
    <text evidence="7">Belongs to the ABC transporter superfamily. Spermidine/putrescine importer (TC 3.A.1.11.1) family.</text>
</comment>
<dbReference type="Gene3D" id="2.40.50.100">
    <property type="match status" value="1"/>
</dbReference>
<dbReference type="InterPro" id="IPR050093">
    <property type="entry name" value="ABC_SmlMolc_Importer"/>
</dbReference>
<evidence type="ECO:0000256" key="7">
    <source>
        <dbReference type="RuleBase" id="RU364083"/>
    </source>
</evidence>
<comment type="catalytic activity">
    <reaction evidence="7">
        <text>ATP + H2O + polyamine-[polyamine-binding protein]Side 1 = ADP + phosphate + polyamineSide 2 + [polyamine-binding protein]Side 1.</text>
        <dbReference type="EC" id="7.6.2.11"/>
    </reaction>
</comment>
<dbReference type="Gene3D" id="3.40.50.300">
    <property type="entry name" value="P-loop containing nucleotide triphosphate hydrolases"/>
    <property type="match status" value="1"/>
</dbReference>
<dbReference type="Pfam" id="PF00005">
    <property type="entry name" value="ABC_tran"/>
    <property type="match status" value="1"/>
</dbReference>
<name>A0A7Z0J784_9MICO</name>
<evidence type="ECO:0000256" key="5">
    <source>
        <dbReference type="ARBA" id="ARBA00022967"/>
    </source>
</evidence>
<dbReference type="InterPro" id="IPR008995">
    <property type="entry name" value="Mo/tungstate-bd_C_term_dom"/>
</dbReference>
<comment type="function">
    <text evidence="7">Part of the ABC transporter complex PotABCD involved in spermidine/putrescine import. Responsible for energy coupling to the transport system.</text>
</comment>
<dbReference type="SUPFAM" id="SSF52540">
    <property type="entry name" value="P-loop containing nucleoside triphosphate hydrolases"/>
    <property type="match status" value="1"/>
</dbReference>
<sequence length="369" mass="39613">MTNLSPAEAGSVQLTSVVKSYGDAVAVNGISLDVLSGEFISLLGPSGCGKTTLLRMIAGFEHPDSGDIVVAGRSMLDVPPHKRPVNTVFQSYALFPHMTVAENVAYGLRQKRVPKAEIAVRVKESLELTQMLTFADRTPQKLSGGQQQRVALSRALVNRPKVLLLDEPMSALDRKLREEMQIELKLLQRQLGITFIFVTHDQQEALSMSDRIVVMQGGVIQQLGSTEEVYSAPANAFVAGFIGKQNFIEATIAGPGMLTSADGVLATDRVEAAARIGSPVHAAIRAESIQVNAAEPLGRTAVRGTLVGISFLGDVMQYVVMTASGLELIARMHPTQTEPLQTGDTVWCSWEASDLLVFDAPAAEPALVH</sequence>
<dbReference type="Pfam" id="PF08402">
    <property type="entry name" value="TOBE_2"/>
    <property type="match status" value="1"/>
</dbReference>
<keyword evidence="4 7" id="KW-0067">ATP-binding</keyword>
<dbReference type="InterPro" id="IPR027417">
    <property type="entry name" value="P-loop_NTPase"/>
</dbReference>
<dbReference type="RefSeq" id="WP_343062576.1">
    <property type="nucleotide sequence ID" value="NZ_JACCFM010000001.1"/>
</dbReference>
<evidence type="ECO:0000256" key="6">
    <source>
        <dbReference type="ARBA" id="ARBA00023136"/>
    </source>
</evidence>
<proteinExistence type="inferred from homology"/>
<dbReference type="GO" id="GO:0016887">
    <property type="term" value="F:ATP hydrolysis activity"/>
    <property type="evidence" value="ECO:0007669"/>
    <property type="project" value="InterPro"/>
</dbReference>
<dbReference type="PANTHER" id="PTHR42781:SF4">
    <property type="entry name" value="SPERMIDINE_PUTRESCINE IMPORT ATP-BINDING PROTEIN POTA"/>
    <property type="match status" value="1"/>
</dbReference>
<dbReference type="InterPro" id="IPR003439">
    <property type="entry name" value="ABC_transporter-like_ATP-bd"/>
</dbReference>
<evidence type="ECO:0000256" key="1">
    <source>
        <dbReference type="ARBA" id="ARBA00022448"/>
    </source>
</evidence>
<evidence type="ECO:0000313" key="10">
    <source>
        <dbReference type="Proteomes" id="UP000537260"/>
    </source>
</evidence>
<dbReference type="PROSITE" id="PS00211">
    <property type="entry name" value="ABC_TRANSPORTER_1"/>
    <property type="match status" value="1"/>
</dbReference>
<evidence type="ECO:0000256" key="4">
    <source>
        <dbReference type="ARBA" id="ARBA00022840"/>
    </source>
</evidence>
<dbReference type="SMART" id="SM00382">
    <property type="entry name" value="AAA"/>
    <property type="match status" value="1"/>
</dbReference>
<dbReference type="NCBIfam" id="TIGR01187">
    <property type="entry name" value="potA"/>
    <property type="match status" value="1"/>
</dbReference>
<dbReference type="FunFam" id="3.40.50.300:FF:000133">
    <property type="entry name" value="Spermidine/putrescine import ATP-binding protein PotA"/>
    <property type="match status" value="1"/>
</dbReference>
<protein>
    <recommendedName>
        <fullName evidence="7">Spermidine/putrescine import ATP-binding protein PotA</fullName>
        <ecNumber evidence="7">7.6.2.11</ecNumber>
    </recommendedName>
</protein>
<dbReference type="InterPro" id="IPR005893">
    <property type="entry name" value="PotA-like"/>
</dbReference>
<dbReference type="InterPro" id="IPR017879">
    <property type="entry name" value="PotA_ATP-bd"/>
</dbReference>
<dbReference type="PROSITE" id="PS50893">
    <property type="entry name" value="ABC_TRANSPORTER_2"/>
    <property type="match status" value="1"/>
</dbReference>